<dbReference type="GO" id="GO:0004311">
    <property type="term" value="F:geranylgeranyl diphosphate synthase activity"/>
    <property type="evidence" value="ECO:0007669"/>
    <property type="project" value="InterPro"/>
</dbReference>
<dbReference type="Proteomes" id="UP000237846">
    <property type="component" value="Unassembled WGS sequence"/>
</dbReference>
<dbReference type="EMBL" id="PVZC01000001">
    <property type="protein sequence ID" value="PRY02242.1"/>
    <property type="molecule type" value="Genomic_DNA"/>
</dbReference>
<keyword evidence="7" id="KW-1185">Reference proteome</keyword>
<name>A0A2T0QEC0_9ACTN</name>
<dbReference type="UniPathway" id="UPA00799"/>
<dbReference type="PANTHER" id="PTHR31480">
    <property type="entry name" value="BIFUNCTIONAL LYCOPENE CYCLASE/PHYTOENE SYNTHASE"/>
    <property type="match status" value="1"/>
</dbReference>
<reference evidence="6 7" key="1">
    <citation type="submission" date="2018-03" db="EMBL/GenBank/DDBJ databases">
        <title>Genomic Encyclopedia of Archaeal and Bacterial Type Strains, Phase II (KMG-II): from individual species to whole genera.</title>
        <authorList>
            <person name="Goeker M."/>
        </authorList>
    </citation>
    <scope>NUCLEOTIDE SEQUENCE [LARGE SCALE GENOMIC DNA]</scope>
    <source>
        <strain evidence="6 7">DSM 45601</strain>
    </source>
</reference>
<dbReference type="GO" id="GO:0016117">
    <property type="term" value="P:carotenoid biosynthetic process"/>
    <property type="evidence" value="ECO:0007669"/>
    <property type="project" value="UniProtKB-KW"/>
</dbReference>
<dbReference type="InterPro" id="IPR002060">
    <property type="entry name" value="Squ/phyt_synthse"/>
</dbReference>
<evidence type="ECO:0000256" key="1">
    <source>
        <dbReference type="ARBA" id="ARBA00004684"/>
    </source>
</evidence>
<dbReference type="OrthoDB" id="9807580at2"/>
<dbReference type="InterPro" id="IPR019845">
    <property type="entry name" value="Squalene/phytoene_synthase_CS"/>
</dbReference>
<comment type="caution">
    <text evidence="6">The sequence shown here is derived from an EMBL/GenBank/DDBJ whole genome shotgun (WGS) entry which is preliminary data.</text>
</comment>
<dbReference type="SFLD" id="SFLDS00005">
    <property type="entry name" value="Isoprenoid_Synthase_Type_I"/>
    <property type="match status" value="1"/>
</dbReference>
<gene>
    <name evidence="6" type="ORF">CLV72_101843</name>
</gene>
<evidence type="ECO:0000313" key="7">
    <source>
        <dbReference type="Proteomes" id="UP000237846"/>
    </source>
</evidence>
<comment type="pathway">
    <text evidence="1">Carotenoid biosynthesis; phytoene biosynthesis.</text>
</comment>
<comment type="similarity">
    <text evidence="2">Belongs to the phytoene/squalene synthase family.</text>
</comment>
<dbReference type="SUPFAM" id="SSF48576">
    <property type="entry name" value="Terpenoid synthases"/>
    <property type="match status" value="1"/>
</dbReference>
<dbReference type="InterPro" id="IPR033904">
    <property type="entry name" value="Trans_IPPS_HH"/>
</dbReference>
<dbReference type="InterPro" id="IPR008949">
    <property type="entry name" value="Isoprenoid_synthase_dom_sf"/>
</dbReference>
<evidence type="ECO:0000256" key="2">
    <source>
        <dbReference type="ARBA" id="ARBA00006251"/>
    </source>
</evidence>
<comment type="cofactor">
    <cofactor evidence="5">
        <name>ATP</name>
        <dbReference type="ChEBI" id="CHEBI:30616"/>
    </cofactor>
</comment>
<dbReference type="Pfam" id="PF00494">
    <property type="entry name" value="SQS_PSY"/>
    <property type="match status" value="1"/>
</dbReference>
<dbReference type="GO" id="GO:0051996">
    <property type="term" value="F:squalene synthase [NAD(P)H] activity"/>
    <property type="evidence" value="ECO:0007669"/>
    <property type="project" value="InterPro"/>
</dbReference>
<keyword evidence="4" id="KW-0125">Carotenoid biosynthesis</keyword>
<dbReference type="CDD" id="cd00683">
    <property type="entry name" value="Trans_IPPS_HH"/>
    <property type="match status" value="1"/>
</dbReference>
<dbReference type="InterPro" id="IPR044843">
    <property type="entry name" value="Trans_IPPS_bact-type"/>
</dbReference>
<dbReference type="Gene3D" id="1.10.600.10">
    <property type="entry name" value="Farnesyl Diphosphate Synthase"/>
    <property type="match status" value="1"/>
</dbReference>
<dbReference type="AlphaFoldDB" id="A0A2T0QEC0"/>
<keyword evidence="3" id="KW-0808">Transferase</keyword>
<evidence type="ECO:0000313" key="6">
    <source>
        <dbReference type="EMBL" id="PRY02242.1"/>
    </source>
</evidence>
<dbReference type="SFLD" id="SFLDG01018">
    <property type="entry name" value="Squalene/Phytoene_Synthase_Lik"/>
    <property type="match status" value="1"/>
</dbReference>
<protein>
    <submittedName>
        <fullName evidence="6">Phytoene synthase</fullName>
    </submittedName>
</protein>
<evidence type="ECO:0000256" key="4">
    <source>
        <dbReference type="ARBA" id="ARBA00022746"/>
    </source>
</evidence>
<dbReference type="RefSeq" id="WP_106239449.1">
    <property type="nucleotide sequence ID" value="NZ_PVZC01000001.1"/>
</dbReference>
<organism evidence="6 7">
    <name type="scientific">Allonocardiopsis opalescens</name>
    <dbReference type="NCBI Taxonomy" id="1144618"/>
    <lineage>
        <taxon>Bacteria</taxon>
        <taxon>Bacillati</taxon>
        <taxon>Actinomycetota</taxon>
        <taxon>Actinomycetes</taxon>
        <taxon>Streptosporangiales</taxon>
        <taxon>Allonocardiopsis</taxon>
    </lineage>
</organism>
<proteinExistence type="inferred from homology"/>
<dbReference type="FunFam" id="1.10.600.10:FF:000020">
    <property type="entry name" value="Phytoene synthase"/>
    <property type="match status" value="1"/>
</dbReference>
<evidence type="ECO:0000256" key="5">
    <source>
        <dbReference type="ARBA" id="ARBA00053028"/>
    </source>
</evidence>
<dbReference type="PROSITE" id="PS01045">
    <property type="entry name" value="SQUALEN_PHYTOEN_SYN_2"/>
    <property type="match status" value="1"/>
</dbReference>
<sequence>MSRAELDAARIDGPELRASYQRCRALHERHGRTYFLATRLLPPARRPAIHALYGFARWADDIVDGESGARPGAERALAEVEDQLERGLRDGSGEHPVVAAVVDTARRYALDPELFRAFMASMRMDLTVTGYADFAALRRYMYGSAAVIGLMVLPVLGTAVPRERAAPHAAALGEAFQLTNFLRDVAEDLDRGRVYLPADMLAAHGVDRDRLLWCRARRQGDPAVRAALAEVVALNRSGYREAAPGVPMLAPASRPCVATAFTLYQGILDEIESADYDVWSARRAVPVGRRLRVALPAVARTVAARLTAPPLPAPTATD</sequence>
<accession>A0A2T0QEC0</accession>
<dbReference type="SFLD" id="SFLDG01212">
    <property type="entry name" value="Phytoene_synthase_like"/>
    <property type="match status" value="1"/>
</dbReference>
<evidence type="ECO:0000256" key="3">
    <source>
        <dbReference type="ARBA" id="ARBA00022679"/>
    </source>
</evidence>